<evidence type="ECO:0000313" key="2">
    <source>
        <dbReference type="Proteomes" id="UP000693946"/>
    </source>
</evidence>
<dbReference type="AlphaFoldDB" id="A0AAV6SFP4"/>
<organism evidence="1 2">
    <name type="scientific">Solea senegalensis</name>
    <name type="common">Senegalese sole</name>
    <dbReference type="NCBI Taxonomy" id="28829"/>
    <lineage>
        <taxon>Eukaryota</taxon>
        <taxon>Metazoa</taxon>
        <taxon>Chordata</taxon>
        <taxon>Craniata</taxon>
        <taxon>Vertebrata</taxon>
        <taxon>Euteleostomi</taxon>
        <taxon>Actinopterygii</taxon>
        <taxon>Neopterygii</taxon>
        <taxon>Teleostei</taxon>
        <taxon>Neoteleostei</taxon>
        <taxon>Acanthomorphata</taxon>
        <taxon>Carangaria</taxon>
        <taxon>Pleuronectiformes</taxon>
        <taxon>Pleuronectoidei</taxon>
        <taxon>Soleidae</taxon>
        <taxon>Solea</taxon>
    </lineage>
</organism>
<proteinExistence type="predicted"/>
<dbReference type="Proteomes" id="UP000693946">
    <property type="component" value="Linkage Group LG13"/>
</dbReference>
<accession>A0AAV6SFP4</accession>
<keyword evidence="2" id="KW-1185">Reference proteome</keyword>
<name>A0AAV6SFP4_SOLSE</name>
<sequence length="101" mass="11220">MEAVSTAADEDVKESMTDRSYYVNCGRQHKETEKGYETIWSSGEAAVGAVQAFLVEHQSREAASTVCLLCRLTWRLLVLFALCGCARHVDGACCIRPQCMR</sequence>
<gene>
    <name evidence="1" type="ORF">JOB18_009776</name>
</gene>
<protein>
    <submittedName>
        <fullName evidence="1">Uncharacterized protein</fullName>
    </submittedName>
</protein>
<evidence type="ECO:0000313" key="1">
    <source>
        <dbReference type="EMBL" id="KAG7515492.1"/>
    </source>
</evidence>
<comment type="caution">
    <text evidence="1">The sequence shown here is derived from an EMBL/GenBank/DDBJ whole genome shotgun (WGS) entry which is preliminary data.</text>
</comment>
<reference evidence="1 2" key="1">
    <citation type="journal article" date="2021" name="Sci. Rep.">
        <title>Chromosome anchoring in Senegalese sole (Solea senegalensis) reveals sex-associated markers and genome rearrangements in flatfish.</title>
        <authorList>
            <person name="Guerrero-Cozar I."/>
            <person name="Gomez-Garrido J."/>
            <person name="Berbel C."/>
            <person name="Martinez-Blanch J.F."/>
            <person name="Alioto T."/>
            <person name="Claros M.G."/>
            <person name="Gagnaire P.A."/>
            <person name="Manchado M."/>
        </authorList>
    </citation>
    <scope>NUCLEOTIDE SEQUENCE [LARGE SCALE GENOMIC DNA]</scope>
    <source>
        <strain evidence="1">Sse05_10M</strain>
    </source>
</reference>
<dbReference type="EMBL" id="JAGKHQ010000005">
    <property type="protein sequence ID" value="KAG7515492.1"/>
    <property type="molecule type" value="Genomic_DNA"/>
</dbReference>